<keyword evidence="5" id="KW-1185">Reference proteome</keyword>
<evidence type="ECO:0000256" key="3">
    <source>
        <dbReference type="PROSITE-ProRule" id="PRU00221"/>
    </source>
</evidence>
<dbReference type="PANTHER" id="PTHR19854:SF1">
    <property type="entry name" value="GUANINE NUCLEOTIDE-BINDING PROTEIN SUBUNIT BETA-LIKE PROTEIN 1"/>
    <property type="match status" value="1"/>
</dbReference>
<dbReference type="EMBL" id="JAUIZM010000004">
    <property type="protein sequence ID" value="KAK1386473.1"/>
    <property type="molecule type" value="Genomic_DNA"/>
</dbReference>
<feature type="repeat" description="WD" evidence="3">
    <location>
        <begin position="75"/>
        <end position="93"/>
    </location>
</feature>
<organism evidence="4 5">
    <name type="scientific">Heracleum sosnowskyi</name>
    <dbReference type="NCBI Taxonomy" id="360622"/>
    <lineage>
        <taxon>Eukaryota</taxon>
        <taxon>Viridiplantae</taxon>
        <taxon>Streptophyta</taxon>
        <taxon>Embryophyta</taxon>
        <taxon>Tracheophyta</taxon>
        <taxon>Spermatophyta</taxon>
        <taxon>Magnoliopsida</taxon>
        <taxon>eudicotyledons</taxon>
        <taxon>Gunneridae</taxon>
        <taxon>Pentapetalae</taxon>
        <taxon>asterids</taxon>
        <taxon>campanulids</taxon>
        <taxon>Apiales</taxon>
        <taxon>Apiaceae</taxon>
        <taxon>Apioideae</taxon>
        <taxon>apioid superclade</taxon>
        <taxon>Tordylieae</taxon>
        <taxon>Tordyliinae</taxon>
        <taxon>Heracleum</taxon>
    </lineage>
</organism>
<protein>
    <submittedName>
        <fullName evidence="4">Protein DECREASED SIZE EXCLUSION LIMIT 1</fullName>
    </submittedName>
</protein>
<dbReference type="SUPFAM" id="SSF50978">
    <property type="entry name" value="WD40 repeat-like"/>
    <property type="match status" value="1"/>
</dbReference>
<keyword evidence="1 3" id="KW-0853">WD repeat</keyword>
<name>A0AAD8IKU6_9APIA</name>
<reference evidence="4" key="1">
    <citation type="submission" date="2023-02" db="EMBL/GenBank/DDBJ databases">
        <title>Genome of toxic invasive species Heracleum sosnowskyi carries increased number of genes despite the absence of recent whole-genome duplications.</title>
        <authorList>
            <person name="Schelkunov M."/>
            <person name="Shtratnikova V."/>
            <person name="Makarenko M."/>
            <person name="Klepikova A."/>
            <person name="Omelchenko D."/>
            <person name="Novikova G."/>
            <person name="Obukhova E."/>
            <person name="Bogdanov V."/>
            <person name="Penin A."/>
            <person name="Logacheva M."/>
        </authorList>
    </citation>
    <scope>NUCLEOTIDE SEQUENCE</scope>
    <source>
        <strain evidence="4">Hsosn_3</strain>
        <tissue evidence="4">Leaf</tissue>
    </source>
</reference>
<dbReference type="Pfam" id="PF00400">
    <property type="entry name" value="WD40"/>
    <property type="match status" value="3"/>
</dbReference>
<dbReference type="PROSITE" id="PS00678">
    <property type="entry name" value="WD_REPEATS_1"/>
    <property type="match status" value="1"/>
</dbReference>
<dbReference type="InterPro" id="IPR019775">
    <property type="entry name" value="WD40_repeat_CS"/>
</dbReference>
<evidence type="ECO:0000256" key="1">
    <source>
        <dbReference type="ARBA" id="ARBA00022574"/>
    </source>
</evidence>
<evidence type="ECO:0000313" key="5">
    <source>
        <dbReference type="Proteomes" id="UP001237642"/>
    </source>
</evidence>
<dbReference type="PRINTS" id="PR00320">
    <property type="entry name" value="GPROTEINBRPT"/>
</dbReference>
<dbReference type="InterPro" id="IPR001680">
    <property type="entry name" value="WD40_rpt"/>
</dbReference>
<dbReference type="PROSITE" id="PS50294">
    <property type="entry name" value="WD_REPEATS_REGION"/>
    <property type="match status" value="2"/>
</dbReference>
<evidence type="ECO:0000313" key="4">
    <source>
        <dbReference type="EMBL" id="KAK1386473.1"/>
    </source>
</evidence>
<dbReference type="AlphaFoldDB" id="A0AAD8IKU6"/>
<accession>A0AAD8IKU6</accession>
<dbReference type="InterPro" id="IPR036322">
    <property type="entry name" value="WD40_repeat_dom_sf"/>
</dbReference>
<comment type="caution">
    <text evidence="4">The sequence shown here is derived from an EMBL/GenBank/DDBJ whole genome shotgun (WGS) entry which is preliminary data.</text>
</comment>
<dbReference type="PROSITE" id="PS50082">
    <property type="entry name" value="WD_REPEATS_2"/>
    <property type="match status" value="3"/>
</dbReference>
<gene>
    <name evidence="4" type="ORF">POM88_014651</name>
</gene>
<feature type="repeat" description="WD" evidence="3">
    <location>
        <begin position="336"/>
        <end position="369"/>
    </location>
</feature>
<dbReference type="InterPro" id="IPR015943">
    <property type="entry name" value="WD40/YVTN_repeat-like_dom_sf"/>
</dbReference>
<dbReference type="PANTHER" id="PTHR19854">
    <property type="entry name" value="TRANSDUCIN BETA-LIKE 3"/>
    <property type="match status" value="1"/>
</dbReference>
<proteinExistence type="predicted"/>
<keyword evidence="2" id="KW-0677">Repeat</keyword>
<feature type="repeat" description="WD" evidence="3">
    <location>
        <begin position="13"/>
        <end position="54"/>
    </location>
</feature>
<dbReference type="Gene3D" id="2.130.10.10">
    <property type="entry name" value="YVTN repeat-like/Quinoprotein amine dehydrogenase"/>
    <property type="match status" value="2"/>
</dbReference>
<sequence length="376" mass="40935">MSKRPAPDPVTVLRGHRASVTDISFHKSKDLLFTGSADGELRVWDTLQHRTISSAWVHSGKHGIISVAACDSSGNNDKVVSQGRDGTIKLWDIGDGGLPRAPSSMITTNSYHFCKLSLVKKPSSFVKQVDDELVNDASNLESIDGIRGSRCSTSEDDQLCGGHEYVAIAGEESTQVEMWDLNASVRFAQLPQSDASTNHASKARGMCMAVQAFVPPQSQGFLTVLAGYEDGTMVWWDLRNPRDPLTSVKYHSEPVLSLCIDGSCTGGISGAADDKIVIFALDQSLGVSVVKKEIRLERPGIARISIRADRKIVATAGWDHRVRVYNYRNGNALAILKYHHATCNAVTFSTNNRLMASSSEDTTVALWELYPPKTAV</sequence>
<reference evidence="4" key="2">
    <citation type="submission" date="2023-05" db="EMBL/GenBank/DDBJ databases">
        <authorList>
            <person name="Schelkunov M.I."/>
        </authorList>
    </citation>
    <scope>NUCLEOTIDE SEQUENCE</scope>
    <source>
        <strain evidence="4">Hsosn_3</strain>
        <tissue evidence="4">Leaf</tissue>
    </source>
</reference>
<dbReference type="Proteomes" id="UP001237642">
    <property type="component" value="Unassembled WGS sequence"/>
</dbReference>
<evidence type="ECO:0000256" key="2">
    <source>
        <dbReference type="ARBA" id="ARBA00022737"/>
    </source>
</evidence>
<dbReference type="SMART" id="SM00320">
    <property type="entry name" value="WD40"/>
    <property type="match status" value="5"/>
</dbReference>
<dbReference type="InterPro" id="IPR020472">
    <property type="entry name" value="WD40_PAC1"/>
</dbReference>